<organism evidence="18">
    <name type="scientific">Pseudomonas urmiensis</name>
    <dbReference type="NCBI Taxonomy" id="2745493"/>
    <lineage>
        <taxon>Bacteria</taxon>
        <taxon>Pseudomonadati</taxon>
        <taxon>Pseudomonadota</taxon>
        <taxon>Gammaproteobacteria</taxon>
        <taxon>Pseudomonadales</taxon>
        <taxon>Pseudomonadaceae</taxon>
        <taxon>Pseudomonas</taxon>
    </lineage>
</organism>
<dbReference type="Proteomes" id="UP000599879">
    <property type="component" value="Unassembled WGS sequence"/>
</dbReference>
<feature type="domain" description="Coenzyme PQQ synthesis protein F-like C-terminal lobe" evidence="17">
    <location>
        <begin position="626"/>
        <end position="687"/>
    </location>
</feature>
<reference evidence="18" key="1">
    <citation type="journal article" date="2020" name="Microorganisms">
        <title>Reliable Identification of Environmental Pseudomonas Isolates Using the rpoD Gene.</title>
        <authorList>
            <consortium name="The Broad Institute Genome Sequencing Platform"/>
            <person name="Girard L."/>
            <person name="Lood C."/>
            <person name="Rokni-Zadeh H."/>
            <person name="van Noort V."/>
            <person name="Lavigne R."/>
            <person name="De Mot R."/>
        </authorList>
    </citation>
    <scope>NUCLEOTIDE SEQUENCE</scope>
    <source>
        <strain evidence="18">SWRI10</strain>
    </source>
</reference>
<dbReference type="Pfam" id="PF00675">
    <property type="entry name" value="Peptidase_M16"/>
    <property type="match status" value="1"/>
</dbReference>
<evidence type="ECO:0000259" key="15">
    <source>
        <dbReference type="Pfam" id="PF05193"/>
    </source>
</evidence>
<dbReference type="GO" id="GO:0005737">
    <property type="term" value="C:cytoplasm"/>
    <property type="evidence" value="ECO:0007669"/>
    <property type="project" value="UniProtKB-ARBA"/>
</dbReference>
<dbReference type="InterPro" id="IPR011844">
    <property type="entry name" value="PQQ_synth_PqqF"/>
</dbReference>
<reference evidence="18" key="2">
    <citation type="submission" date="2020-07" db="EMBL/GenBank/DDBJ databases">
        <authorList>
            <person name="Lood C."/>
            <person name="Girard L."/>
        </authorList>
    </citation>
    <scope>NUCLEOTIDE SEQUENCE</scope>
    <source>
        <strain evidence="18">SWRI10</strain>
    </source>
</reference>
<proteinExistence type="inferred from homology"/>
<dbReference type="Pfam" id="PF22455">
    <property type="entry name" value="PqqF_C_3"/>
    <property type="match status" value="1"/>
</dbReference>
<dbReference type="Pfam" id="PF05193">
    <property type="entry name" value="Peptidase_M16_C"/>
    <property type="match status" value="1"/>
</dbReference>
<evidence type="ECO:0000259" key="14">
    <source>
        <dbReference type="Pfam" id="PF00675"/>
    </source>
</evidence>
<comment type="pathway">
    <text evidence="2">Cofactor biosynthesis; pyrroloquinoline quinone biosynthesis.</text>
</comment>
<dbReference type="InterPro" id="IPR054733">
    <property type="entry name" value="PqqF_C_3"/>
</dbReference>
<evidence type="ECO:0000259" key="16">
    <source>
        <dbReference type="Pfam" id="PF22455"/>
    </source>
</evidence>
<evidence type="ECO:0000256" key="1">
    <source>
        <dbReference type="ARBA" id="ARBA00001947"/>
    </source>
</evidence>
<dbReference type="InterPro" id="IPR050626">
    <property type="entry name" value="Peptidase_M16"/>
</dbReference>
<keyword evidence="10" id="KW-0482">Metalloprotease</keyword>
<dbReference type="PROSITE" id="PS00143">
    <property type="entry name" value="INSULINASE"/>
    <property type="match status" value="1"/>
</dbReference>
<dbReference type="GO" id="GO:0006508">
    <property type="term" value="P:proteolysis"/>
    <property type="evidence" value="ECO:0007669"/>
    <property type="project" value="UniProtKB-KW"/>
</dbReference>
<accession>A0A923FTS1</accession>
<dbReference type="EMBL" id="JABWRE020000001">
    <property type="protein sequence ID" value="MBV4538332.1"/>
    <property type="molecule type" value="Genomic_DNA"/>
</dbReference>
<gene>
    <name evidence="18" type="primary">pqqF</name>
    <name evidence="18" type="ORF">HU737_00290</name>
    <name evidence="19" type="ORF">HU737_020470</name>
</gene>
<evidence type="ECO:0000313" key="18">
    <source>
        <dbReference type="EMBL" id="MBC3439099.1"/>
    </source>
</evidence>
<comment type="similarity">
    <text evidence="3 13">Belongs to the peptidase M16 family.</text>
</comment>
<dbReference type="InterPro" id="IPR011765">
    <property type="entry name" value="Pept_M16_N"/>
</dbReference>
<name>A0A923FTS1_9PSED</name>
<protein>
    <recommendedName>
        <fullName evidence="4">Coenzyme PQQ synthesis protein F</fullName>
    </recommendedName>
    <alternativeName>
        <fullName evidence="12">Pyrroloquinoline quinone biosynthesis protein F</fullName>
    </alternativeName>
</protein>
<dbReference type="Pfam" id="PF22456">
    <property type="entry name" value="PqqF-like_C_4"/>
    <property type="match status" value="1"/>
</dbReference>
<dbReference type="InterPro" id="IPR054734">
    <property type="entry name" value="PqqF-like_C_4"/>
</dbReference>
<dbReference type="SUPFAM" id="SSF63411">
    <property type="entry name" value="LuxS/MPP-like metallohydrolase"/>
    <property type="match status" value="2"/>
</dbReference>
<keyword evidence="5" id="KW-0645">Protease</keyword>
<keyword evidence="8" id="KW-0862">Zinc</keyword>
<comment type="cofactor">
    <cofactor evidence="1">
        <name>Zn(2+)</name>
        <dbReference type="ChEBI" id="CHEBI:29105"/>
    </cofactor>
</comment>
<evidence type="ECO:0000256" key="11">
    <source>
        <dbReference type="ARBA" id="ARBA00024932"/>
    </source>
</evidence>
<dbReference type="EMBL" id="JABWRE010000001">
    <property type="protein sequence ID" value="MBC3439099.1"/>
    <property type="molecule type" value="Genomic_DNA"/>
</dbReference>
<feature type="domain" description="Coenzyme PQQ synthesis protein F C-terminal lobe" evidence="16">
    <location>
        <begin position="430"/>
        <end position="562"/>
    </location>
</feature>
<feature type="domain" description="Peptidase M16 N-terminal" evidence="14">
    <location>
        <begin position="19"/>
        <end position="155"/>
    </location>
</feature>
<evidence type="ECO:0000256" key="2">
    <source>
        <dbReference type="ARBA" id="ARBA00004886"/>
    </source>
</evidence>
<dbReference type="InterPro" id="IPR001431">
    <property type="entry name" value="Pept_M16_Zn_BS"/>
</dbReference>
<evidence type="ECO:0000256" key="10">
    <source>
        <dbReference type="ARBA" id="ARBA00023049"/>
    </source>
</evidence>
<evidence type="ECO:0000256" key="7">
    <source>
        <dbReference type="ARBA" id="ARBA00022801"/>
    </source>
</evidence>
<comment type="caution">
    <text evidence="18">The sequence shown here is derived from an EMBL/GenBank/DDBJ whole genome shotgun (WGS) entry which is preliminary data.</text>
</comment>
<reference evidence="19" key="3">
    <citation type="submission" date="2021-06" db="EMBL/GenBank/DDBJ databases">
        <title>Updating the genus Pseudomonas: Description of 43 new species and partition of the Pseudomonas putida group.</title>
        <authorList>
            <person name="Girard L."/>
            <person name="Lood C."/>
            <person name="Vandamme P."/>
            <person name="Rokni-Zadeh H."/>
            <person name="Van Noort V."/>
            <person name="Hofte M."/>
            <person name="Lavigne R."/>
            <person name="De Mot R."/>
        </authorList>
    </citation>
    <scope>NUCLEOTIDE SEQUENCE</scope>
    <source>
        <strain evidence="19">SWRI10</strain>
    </source>
</reference>
<evidence type="ECO:0000256" key="5">
    <source>
        <dbReference type="ARBA" id="ARBA00022670"/>
    </source>
</evidence>
<dbReference type="Gene3D" id="3.30.830.10">
    <property type="entry name" value="Metalloenzyme, LuxS/M16 peptidase-like"/>
    <property type="match status" value="2"/>
</dbReference>
<dbReference type="GO" id="GO:0008270">
    <property type="term" value="F:zinc ion binding"/>
    <property type="evidence" value="ECO:0007669"/>
    <property type="project" value="InterPro"/>
</dbReference>
<evidence type="ECO:0000313" key="19">
    <source>
        <dbReference type="EMBL" id="MBV4538332.1"/>
    </source>
</evidence>
<evidence type="ECO:0000256" key="3">
    <source>
        <dbReference type="ARBA" id="ARBA00007261"/>
    </source>
</evidence>
<evidence type="ECO:0000256" key="4">
    <source>
        <dbReference type="ARBA" id="ARBA00015088"/>
    </source>
</evidence>
<evidence type="ECO:0000256" key="9">
    <source>
        <dbReference type="ARBA" id="ARBA00022905"/>
    </source>
</evidence>
<evidence type="ECO:0000256" key="12">
    <source>
        <dbReference type="ARBA" id="ARBA00030977"/>
    </source>
</evidence>
<keyword evidence="6" id="KW-0479">Metal-binding</keyword>
<evidence type="ECO:0000256" key="8">
    <source>
        <dbReference type="ARBA" id="ARBA00022833"/>
    </source>
</evidence>
<evidence type="ECO:0000256" key="13">
    <source>
        <dbReference type="RuleBase" id="RU004447"/>
    </source>
</evidence>
<keyword evidence="7 18" id="KW-0378">Hydrolase</keyword>
<dbReference type="PANTHER" id="PTHR43690">
    <property type="entry name" value="NARDILYSIN"/>
    <property type="match status" value="1"/>
</dbReference>
<feature type="domain" description="Peptidase M16 C-terminal" evidence="15">
    <location>
        <begin position="176"/>
        <end position="331"/>
    </location>
</feature>
<dbReference type="AlphaFoldDB" id="A0A923FTS1"/>
<dbReference type="InterPro" id="IPR007863">
    <property type="entry name" value="Peptidase_M16_C"/>
</dbReference>
<evidence type="ECO:0000259" key="17">
    <source>
        <dbReference type="Pfam" id="PF22456"/>
    </source>
</evidence>
<dbReference type="GO" id="GO:0004222">
    <property type="term" value="F:metalloendopeptidase activity"/>
    <property type="evidence" value="ECO:0007669"/>
    <property type="project" value="InterPro"/>
</dbReference>
<dbReference type="InterPro" id="IPR011249">
    <property type="entry name" value="Metalloenz_LuxS/M16"/>
</dbReference>
<dbReference type="RefSeq" id="WP_186552701.1">
    <property type="nucleotide sequence ID" value="NZ_JABWRE020000001.1"/>
</dbReference>
<keyword evidence="9" id="KW-0884">PQQ biosynthesis</keyword>
<evidence type="ECO:0000256" key="6">
    <source>
        <dbReference type="ARBA" id="ARBA00022723"/>
    </source>
</evidence>
<dbReference type="NCBIfam" id="TIGR02110">
    <property type="entry name" value="PQQ_syn_pqqF"/>
    <property type="match status" value="1"/>
</dbReference>
<sequence>MPDAIRHLTLTNGLQLTLRHAPRLKRAAAAVRVHAGSHDAPSRWPGLAHFLEHLFFLGTARFALQDGLMRYVQRVSGQVNASTRERTTDFFFEVPPAALSGGLERLCQMLAEPDLSIERQRREREVIHAEFIAWSRNPEAQQQFALLQAVSAQHPLSGFHAGNRHSLALQDPAFQQALSDFHATFYQAGQIVLSLSGPQPLDELEALGRQFGSIFASGQRVAQALPPPLLNGPLRQPRASSGQMDLLFAHQHLPVGAEPALELLLACLSDSREGGWLAQLRKRGWLQACKVDTLHAFAGQLLWHVRLHLSEDADQDEVRALLNGWLKFIREADTQPLNEAFADLQRSREQAAGALELARRDSTGRAFQALDGQGLKAFAALLDSLPLHSHADWQLPGADPLLQDELPAASAPLPEGLSVSDSLPSDRQFAALYLRWQIVSPLRTRLHAVLEHALRPLTERAERASVQLDFSVSQRYWQLRCAGLPAAVIRTVGEALQVLHRPPQSSWQAPGPDEPALIPIRALLKRLPDALTLAQPEPIPACEPNQAMLDQIWYSAQWQGLAVGFGVVEQAALGAVLQHTSWGRPASAPTGGVRGRRWVPVEVAGTEHALLLFCPLPAALQGVGRLLGQLLQGPVYQRLRVELQLGYAVFSAFRQIDGVGGLLFGVQSPHAKPTQILEHLLALLNQEVKLDGPAQQALADSFAETAMPNADVAHWAWQTYLATEAHELCAIRRSILCTTQAQLDELRQALLAADHGWLCLANAAAPSSQWH</sequence>
<dbReference type="GO" id="GO:0018189">
    <property type="term" value="P:pyrroloquinoline quinone biosynthetic process"/>
    <property type="evidence" value="ECO:0007669"/>
    <property type="project" value="UniProtKB-KW"/>
</dbReference>
<dbReference type="PANTHER" id="PTHR43690:SF18">
    <property type="entry name" value="INSULIN-DEGRADING ENZYME-RELATED"/>
    <property type="match status" value="1"/>
</dbReference>
<comment type="function">
    <text evidence="11">Required for coenzyme pyrroloquinoline quinone (PQQ) biosynthesis. It is thought that this protein is a protease that cleaves peptides bond in a small peptide (gene pqqA), providing the glutamate and tyrosine residues which are necessary for the synthesis of PQQ.</text>
</comment>